<gene>
    <name evidence="3" type="ORF">M2152_001613</name>
</gene>
<feature type="region of interest" description="Disordered" evidence="1">
    <location>
        <begin position="130"/>
        <end position="158"/>
    </location>
</feature>
<keyword evidence="4" id="KW-1185">Reference proteome</keyword>
<feature type="transmembrane region" description="Helical" evidence="2">
    <location>
        <begin position="12"/>
        <end position="32"/>
    </location>
</feature>
<feature type="compositionally biased region" description="Basic and acidic residues" evidence="1">
    <location>
        <begin position="147"/>
        <end position="158"/>
    </location>
</feature>
<feature type="transmembrane region" description="Helical" evidence="2">
    <location>
        <begin position="38"/>
        <end position="59"/>
    </location>
</feature>
<keyword evidence="2" id="KW-1133">Transmembrane helix</keyword>
<name>A0ABT6KN43_9MICO</name>
<keyword evidence="2" id="KW-0472">Membrane</keyword>
<dbReference type="RefSeq" id="WP_322133746.1">
    <property type="nucleotide sequence ID" value="NZ_CP085036.1"/>
</dbReference>
<sequence>MKFWYWLQPALGAALGLLTIYTIVMLSTQLFLLPSLQFVANGLFAFPGLLISLAVNQFAFRRRRPRAITRAERIMLVILVAIVIAMVAVSFDLELVGWALGFYPVLILYALSFTFVISYTSAGLVAQPAAHAEEEPEESGDDSLDELFGREDPTPPKE</sequence>
<feature type="transmembrane region" description="Helical" evidence="2">
    <location>
        <begin position="71"/>
        <end position="89"/>
    </location>
</feature>
<protein>
    <submittedName>
        <fullName evidence="3">Fatty acid desaturase</fullName>
    </submittedName>
</protein>
<dbReference type="Proteomes" id="UP001160142">
    <property type="component" value="Unassembled WGS sequence"/>
</dbReference>
<proteinExistence type="predicted"/>
<evidence type="ECO:0000256" key="1">
    <source>
        <dbReference type="SAM" id="MobiDB-lite"/>
    </source>
</evidence>
<evidence type="ECO:0000313" key="3">
    <source>
        <dbReference type="EMBL" id="MDH6181431.1"/>
    </source>
</evidence>
<evidence type="ECO:0000313" key="4">
    <source>
        <dbReference type="Proteomes" id="UP001160142"/>
    </source>
</evidence>
<organism evidence="3 4">
    <name type="scientific">Antiquaquibacter oligotrophicus</name>
    <dbReference type="NCBI Taxonomy" id="2880260"/>
    <lineage>
        <taxon>Bacteria</taxon>
        <taxon>Bacillati</taxon>
        <taxon>Actinomycetota</taxon>
        <taxon>Actinomycetes</taxon>
        <taxon>Micrococcales</taxon>
        <taxon>Microbacteriaceae</taxon>
        <taxon>Antiquaquibacter</taxon>
    </lineage>
</organism>
<accession>A0ABT6KN43</accession>
<comment type="caution">
    <text evidence="3">The sequence shown here is derived from an EMBL/GenBank/DDBJ whole genome shotgun (WGS) entry which is preliminary data.</text>
</comment>
<evidence type="ECO:0000256" key="2">
    <source>
        <dbReference type="SAM" id="Phobius"/>
    </source>
</evidence>
<feature type="compositionally biased region" description="Acidic residues" evidence="1">
    <location>
        <begin position="134"/>
        <end position="145"/>
    </location>
</feature>
<feature type="transmembrane region" description="Helical" evidence="2">
    <location>
        <begin position="95"/>
        <end position="117"/>
    </location>
</feature>
<dbReference type="EMBL" id="JARXVQ010000001">
    <property type="protein sequence ID" value="MDH6181431.1"/>
    <property type="molecule type" value="Genomic_DNA"/>
</dbReference>
<reference evidence="3 4" key="1">
    <citation type="submission" date="2023-04" db="EMBL/GenBank/DDBJ databases">
        <title>Genome Encyclopedia of Bacteria and Archaea VI: Functional Genomics of Type Strains.</title>
        <authorList>
            <person name="Whitman W."/>
        </authorList>
    </citation>
    <scope>NUCLEOTIDE SEQUENCE [LARGE SCALE GENOMIC DNA]</scope>
    <source>
        <strain evidence="3 4">SG_E_30_P1</strain>
    </source>
</reference>
<keyword evidence="2" id="KW-0812">Transmembrane</keyword>